<sequence length="284" mass="31556">MALPSTKCLDHIIYLTPPGSVNETAEEFRKLGFNVLPGGQHADALTENSLIILGDGVYLELISFVKPVDAYPPDSPERLARENHPWALKSPGWIDYSFLGINSETVHIFDIINSRAKEGGDDDLYGPEIPGGRKRPDGQVVKWVITPPRRPAEGIERRLPLPFFCGDVTPRNLRVPTDPPAIIEHSCTAQGIASVRFEVPSGRWDELSRRLSYVIGNPGVASADAGHEWLLDTVKGVEGRNCRLLLSRSEKESLGIIEVAFYVERKPEKEIIETPYAQIRFVPI</sequence>
<name>A0A9W8PAR7_9AGAR</name>
<gene>
    <name evidence="2" type="ORF">DFH05DRAFT_72106</name>
</gene>
<dbReference type="Gene3D" id="3.10.180.10">
    <property type="entry name" value="2,3-Dihydroxybiphenyl 1,2-Dioxygenase, domain 1"/>
    <property type="match status" value="1"/>
</dbReference>
<dbReference type="EMBL" id="JANVFU010000001">
    <property type="protein sequence ID" value="KAJ3750392.1"/>
    <property type="molecule type" value="Genomic_DNA"/>
</dbReference>
<feature type="domain" description="Glyoxalase-like" evidence="1">
    <location>
        <begin position="9"/>
        <end position="201"/>
    </location>
</feature>
<reference evidence="2 3" key="1">
    <citation type="journal article" date="2023" name="Proc. Natl. Acad. Sci. U.S.A.">
        <title>A global phylogenomic analysis of the shiitake genus Lentinula.</title>
        <authorList>
            <person name="Sierra-Patev S."/>
            <person name="Min B."/>
            <person name="Naranjo-Ortiz M."/>
            <person name="Looney B."/>
            <person name="Konkel Z."/>
            <person name="Slot J.C."/>
            <person name="Sakamoto Y."/>
            <person name="Steenwyk J.L."/>
            <person name="Rokas A."/>
            <person name="Carro J."/>
            <person name="Camarero S."/>
            <person name="Ferreira P."/>
            <person name="Molpeceres G."/>
            <person name="Ruiz-Duenas F.J."/>
            <person name="Serrano A."/>
            <person name="Henrissat B."/>
            <person name="Drula E."/>
            <person name="Hughes K.W."/>
            <person name="Mata J.L."/>
            <person name="Ishikawa N.K."/>
            <person name="Vargas-Isla R."/>
            <person name="Ushijima S."/>
            <person name="Smith C.A."/>
            <person name="Donoghue J."/>
            <person name="Ahrendt S."/>
            <person name="Andreopoulos W."/>
            <person name="He G."/>
            <person name="LaButti K."/>
            <person name="Lipzen A."/>
            <person name="Ng V."/>
            <person name="Riley R."/>
            <person name="Sandor L."/>
            <person name="Barry K."/>
            <person name="Martinez A.T."/>
            <person name="Xiao Y."/>
            <person name="Gibbons J.G."/>
            <person name="Terashima K."/>
            <person name="Grigoriev I.V."/>
            <person name="Hibbett D."/>
        </authorList>
    </citation>
    <scope>NUCLEOTIDE SEQUENCE [LARGE SCALE GENOMIC DNA]</scope>
    <source>
        <strain evidence="2 3">TFB7810</strain>
    </source>
</reference>
<evidence type="ECO:0000313" key="2">
    <source>
        <dbReference type="EMBL" id="KAJ3750392.1"/>
    </source>
</evidence>
<keyword evidence="3" id="KW-1185">Reference proteome</keyword>
<proteinExistence type="predicted"/>
<dbReference type="InterPro" id="IPR025870">
    <property type="entry name" value="Glyoxalase-like_dom"/>
</dbReference>
<dbReference type="AlphaFoldDB" id="A0A9W8PAR7"/>
<dbReference type="Proteomes" id="UP001142393">
    <property type="component" value="Unassembled WGS sequence"/>
</dbReference>
<accession>A0A9W8PAR7</accession>
<dbReference type="Pfam" id="PF13468">
    <property type="entry name" value="Glyoxalase_3"/>
    <property type="match status" value="1"/>
</dbReference>
<evidence type="ECO:0000313" key="3">
    <source>
        <dbReference type="Proteomes" id="UP001142393"/>
    </source>
</evidence>
<dbReference type="InterPro" id="IPR029068">
    <property type="entry name" value="Glyas_Bleomycin-R_OHBP_Dase"/>
</dbReference>
<dbReference type="PANTHER" id="PTHR40265:SF1">
    <property type="entry name" value="GLYOXALASE-LIKE DOMAIN-CONTAINING PROTEIN"/>
    <property type="match status" value="1"/>
</dbReference>
<organism evidence="2 3">
    <name type="scientific">Lentinula detonsa</name>
    <dbReference type="NCBI Taxonomy" id="2804962"/>
    <lineage>
        <taxon>Eukaryota</taxon>
        <taxon>Fungi</taxon>
        <taxon>Dikarya</taxon>
        <taxon>Basidiomycota</taxon>
        <taxon>Agaricomycotina</taxon>
        <taxon>Agaricomycetes</taxon>
        <taxon>Agaricomycetidae</taxon>
        <taxon>Agaricales</taxon>
        <taxon>Marasmiineae</taxon>
        <taxon>Omphalotaceae</taxon>
        <taxon>Lentinula</taxon>
    </lineage>
</organism>
<protein>
    <submittedName>
        <fullName evidence="2">Glyoxalase-like domain-containing protein</fullName>
    </submittedName>
</protein>
<evidence type="ECO:0000259" key="1">
    <source>
        <dbReference type="Pfam" id="PF13468"/>
    </source>
</evidence>
<dbReference type="PANTHER" id="PTHR40265">
    <property type="entry name" value="BLL2707 PROTEIN"/>
    <property type="match status" value="1"/>
</dbReference>
<comment type="caution">
    <text evidence="2">The sequence shown here is derived from an EMBL/GenBank/DDBJ whole genome shotgun (WGS) entry which is preliminary data.</text>
</comment>